<keyword evidence="3" id="KW-1185">Reference proteome</keyword>
<evidence type="ECO:0000313" key="2">
    <source>
        <dbReference type="EMBL" id="OWZ11398.1"/>
    </source>
</evidence>
<sequence length="146" mass="16355">MADLLSPNYGPFPEGPPVQEGGPEPVMTDTFETVPEVEFDGDFSDEEMKGGEEDEVPPWESPVDPVVEFRLDSEQFVVEQQSVSWIKVLCAFLKDGAIPMDPFFRTQMVKMTPQYKVEEGVLKRRVNLPARAGHAQSRYVPVVPPS</sequence>
<dbReference type="OrthoDB" id="127920at2759"/>
<evidence type="ECO:0000256" key="1">
    <source>
        <dbReference type="SAM" id="MobiDB-lite"/>
    </source>
</evidence>
<organism evidence="2 3">
    <name type="scientific">Phytophthora megakarya</name>
    <dbReference type="NCBI Taxonomy" id="4795"/>
    <lineage>
        <taxon>Eukaryota</taxon>
        <taxon>Sar</taxon>
        <taxon>Stramenopiles</taxon>
        <taxon>Oomycota</taxon>
        <taxon>Peronosporomycetes</taxon>
        <taxon>Peronosporales</taxon>
        <taxon>Peronosporaceae</taxon>
        <taxon>Phytophthora</taxon>
    </lineage>
</organism>
<feature type="region of interest" description="Disordered" evidence="1">
    <location>
        <begin position="42"/>
        <end position="62"/>
    </location>
</feature>
<reference evidence="3" key="1">
    <citation type="submission" date="2017-03" db="EMBL/GenBank/DDBJ databases">
        <title>Phytopthora megakarya and P. palmivora, two closely related causual agents of cacao black pod achieved similar genome size and gene model numbers by different mechanisms.</title>
        <authorList>
            <person name="Ali S."/>
            <person name="Shao J."/>
            <person name="Larry D.J."/>
            <person name="Kronmiller B."/>
            <person name="Shen D."/>
            <person name="Strem M.D."/>
            <person name="Melnick R.L."/>
            <person name="Guiltinan M.J."/>
            <person name="Tyler B.M."/>
            <person name="Meinhardt L.W."/>
            <person name="Bailey B.A."/>
        </authorList>
    </citation>
    <scope>NUCLEOTIDE SEQUENCE [LARGE SCALE GENOMIC DNA]</scope>
    <source>
        <strain evidence="3">zdho120</strain>
    </source>
</reference>
<name>A0A225W2H4_9STRA</name>
<protein>
    <submittedName>
        <fullName evidence="2">Uncharacterized protein</fullName>
    </submittedName>
</protein>
<dbReference type="EMBL" id="NBNE01002136">
    <property type="protein sequence ID" value="OWZ11398.1"/>
    <property type="molecule type" value="Genomic_DNA"/>
</dbReference>
<comment type="caution">
    <text evidence="2">The sequence shown here is derived from an EMBL/GenBank/DDBJ whole genome shotgun (WGS) entry which is preliminary data.</text>
</comment>
<feature type="region of interest" description="Disordered" evidence="1">
    <location>
        <begin position="1"/>
        <end position="28"/>
    </location>
</feature>
<gene>
    <name evidence="2" type="ORF">PHMEG_00015591</name>
</gene>
<dbReference type="Proteomes" id="UP000198211">
    <property type="component" value="Unassembled WGS sequence"/>
</dbReference>
<evidence type="ECO:0000313" key="3">
    <source>
        <dbReference type="Proteomes" id="UP000198211"/>
    </source>
</evidence>
<dbReference type="AlphaFoldDB" id="A0A225W2H4"/>
<accession>A0A225W2H4</accession>
<proteinExistence type="predicted"/>